<reference evidence="2" key="1">
    <citation type="journal article" date="2019" name="Int. J. Syst. Evol. Microbiol.">
        <title>The Global Catalogue of Microorganisms (GCM) 10K type strain sequencing project: providing services to taxonomists for standard genome sequencing and annotation.</title>
        <authorList>
            <consortium name="The Broad Institute Genomics Platform"/>
            <consortium name="The Broad Institute Genome Sequencing Center for Infectious Disease"/>
            <person name="Wu L."/>
            <person name="Ma J."/>
        </authorList>
    </citation>
    <scope>NUCLEOTIDE SEQUENCE [LARGE SCALE GENOMIC DNA]</scope>
    <source>
        <strain evidence="2">ZS-22-S1</strain>
    </source>
</reference>
<proteinExistence type="predicted"/>
<evidence type="ECO:0000313" key="2">
    <source>
        <dbReference type="Proteomes" id="UP001595859"/>
    </source>
</evidence>
<sequence length="171" mass="17788">MTAAETGDHVPLHYALPSTPVAGAAVEIDHVAVTVELRLTGDLDVLAAAPADRGDALAALRTVAKGLMIRGLGSPAPSVSATAGHRFTQRHHDFHTPDTVTFAGDCVIGFTQHAVTVQGTADYALTVTAASDHATPGDSARTWFLRHEKELASIGMVLLVAAPIQPNRLTA</sequence>
<gene>
    <name evidence="1" type="ORF">ACFPCV_21845</name>
</gene>
<accession>A0ABV9S5E0</accession>
<keyword evidence="2" id="KW-1185">Reference proteome</keyword>
<protein>
    <submittedName>
        <fullName evidence="1">Uncharacterized protein</fullName>
    </submittedName>
</protein>
<dbReference type="RefSeq" id="WP_378058135.1">
    <property type="nucleotide sequence ID" value="NZ_JBHSIS010000010.1"/>
</dbReference>
<organism evidence="1 2">
    <name type="scientific">Actinophytocola glycyrrhizae</name>
    <dbReference type="NCBI Taxonomy" id="2044873"/>
    <lineage>
        <taxon>Bacteria</taxon>
        <taxon>Bacillati</taxon>
        <taxon>Actinomycetota</taxon>
        <taxon>Actinomycetes</taxon>
        <taxon>Pseudonocardiales</taxon>
        <taxon>Pseudonocardiaceae</taxon>
    </lineage>
</organism>
<dbReference type="Proteomes" id="UP001595859">
    <property type="component" value="Unassembled WGS sequence"/>
</dbReference>
<evidence type="ECO:0000313" key="1">
    <source>
        <dbReference type="EMBL" id="MFC4856154.1"/>
    </source>
</evidence>
<name>A0ABV9S5E0_9PSEU</name>
<dbReference type="EMBL" id="JBHSIS010000010">
    <property type="protein sequence ID" value="MFC4856154.1"/>
    <property type="molecule type" value="Genomic_DNA"/>
</dbReference>
<comment type="caution">
    <text evidence="1">The sequence shown here is derived from an EMBL/GenBank/DDBJ whole genome shotgun (WGS) entry which is preliminary data.</text>
</comment>